<dbReference type="STRING" id="139825.A0A401GM32"/>
<accession>A0A401GM32</accession>
<evidence type="ECO:0000256" key="5">
    <source>
        <dbReference type="ARBA" id="ARBA00022840"/>
    </source>
</evidence>
<dbReference type="GO" id="GO:0046872">
    <property type="term" value="F:metal ion binding"/>
    <property type="evidence" value="ECO:0007669"/>
    <property type="project" value="UniProtKB-KW"/>
</dbReference>
<dbReference type="PROSITE" id="PS01012">
    <property type="entry name" value="FOLYLPOLYGLU_SYNT_2"/>
    <property type="match status" value="1"/>
</dbReference>
<dbReference type="SUPFAM" id="SSF53623">
    <property type="entry name" value="MurD-like peptide ligases, catalytic domain"/>
    <property type="match status" value="1"/>
</dbReference>
<sequence length="476" mass="50746">MPAIDLSLDRIRLLQAQLPPYTRPTCHIAGTNGKGSVSALLHSILRASGSSVPLTVGRFNSPHLVTIRDSIILNDAPVSPAAYNQARNHVENVDSSHGIGASNFELLTCTALYLFERARADVVVLEVGMGGRLDATNIVPDDCILASALTAVDLDHQAFLGTSISAIAREKASIARPGKPFVLGQQSHPEVEPVMREVVERIGGDVLIAPEVELRGWDESIDGPYPAATGEFVPPVPQPIEAHLSCFAEPLRALLPLHGAHQLANLSTALGVVSALLTHPSSTCLREHLHITPASIAQGIRNTTWTGRLSFRKVTLAPPSGLSCLVLADGAHNPASAHTLAAYLSPHLARTPAPAITFLLALSHSPPKRPHETLAPLLGLSIPRLAVALLPFSPPEKMPWVHPEPFAELRATVNELAPQAEVYEPDARAMPQAQLSEALTWAAQRQQREGGLIVVAGSLYLVGDFYRLLEGIQAAG</sequence>
<dbReference type="GO" id="GO:0005524">
    <property type="term" value="F:ATP binding"/>
    <property type="evidence" value="ECO:0007669"/>
    <property type="project" value="UniProtKB-KW"/>
</dbReference>
<dbReference type="InterPro" id="IPR036615">
    <property type="entry name" value="Mur_ligase_C_dom_sf"/>
</dbReference>
<evidence type="ECO:0000256" key="1">
    <source>
        <dbReference type="ARBA" id="ARBA00008276"/>
    </source>
</evidence>
<dbReference type="NCBIfam" id="TIGR01499">
    <property type="entry name" value="folC"/>
    <property type="match status" value="1"/>
</dbReference>
<dbReference type="GeneID" id="38780147"/>
<dbReference type="RefSeq" id="XP_027614143.1">
    <property type="nucleotide sequence ID" value="XM_027758342.1"/>
</dbReference>
<organism evidence="7 8">
    <name type="scientific">Sparassis crispa</name>
    <dbReference type="NCBI Taxonomy" id="139825"/>
    <lineage>
        <taxon>Eukaryota</taxon>
        <taxon>Fungi</taxon>
        <taxon>Dikarya</taxon>
        <taxon>Basidiomycota</taxon>
        <taxon>Agaricomycotina</taxon>
        <taxon>Agaricomycetes</taxon>
        <taxon>Polyporales</taxon>
        <taxon>Sparassidaceae</taxon>
        <taxon>Sparassis</taxon>
    </lineage>
</organism>
<keyword evidence="3" id="KW-0479">Metal-binding</keyword>
<name>A0A401GM32_9APHY</name>
<dbReference type="InParanoid" id="A0A401GM32"/>
<keyword evidence="6" id="KW-0460">Magnesium</keyword>
<keyword evidence="2" id="KW-0436">Ligase</keyword>
<dbReference type="Gene3D" id="3.40.1190.10">
    <property type="entry name" value="Mur-like, catalytic domain"/>
    <property type="match status" value="1"/>
</dbReference>
<comment type="similarity">
    <text evidence="1">Belongs to the folylpolyglutamate synthase family.</text>
</comment>
<dbReference type="Gene3D" id="3.90.190.20">
    <property type="entry name" value="Mur ligase, C-terminal domain"/>
    <property type="match status" value="1"/>
</dbReference>
<keyword evidence="4" id="KW-0547">Nucleotide-binding</keyword>
<dbReference type="PANTHER" id="PTHR11136">
    <property type="entry name" value="FOLYLPOLYGLUTAMATE SYNTHASE-RELATED"/>
    <property type="match status" value="1"/>
</dbReference>
<dbReference type="GO" id="GO:0008841">
    <property type="term" value="F:dihydrofolate synthase activity"/>
    <property type="evidence" value="ECO:0007669"/>
    <property type="project" value="TreeGrafter"/>
</dbReference>
<comment type="caution">
    <text evidence="7">The sequence shown here is derived from an EMBL/GenBank/DDBJ whole genome shotgun (WGS) entry which is preliminary data.</text>
</comment>
<reference evidence="7 8" key="1">
    <citation type="journal article" date="2018" name="Sci. Rep.">
        <title>Genome sequence of the cauliflower mushroom Sparassis crispa (Hanabiratake) and its association with beneficial usage.</title>
        <authorList>
            <person name="Kiyama R."/>
            <person name="Furutani Y."/>
            <person name="Kawaguchi K."/>
            <person name="Nakanishi T."/>
        </authorList>
    </citation>
    <scope>NUCLEOTIDE SEQUENCE [LARGE SCALE GENOMIC DNA]</scope>
</reference>
<gene>
    <name evidence="7" type="ORF">SCP_0502770</name>
</gene>
<evidence type="ECO:0000256" key="6">
    <source>
        <dbReference type="ARBA" id="ARBA00022842"/>
    </source>
</evidence>
<dbReference type="InterPro" id="IPR036565">
    <property type="entry name" value="Mur-like_cat_sf"/>
</dbReference>
<evidence type="ECO:0000256" key="4">
    <source>
        <dbReference type="ARBA" id="ARBA00022741"/>
    </source>
</evidence>
<dbReference type="PANTHER" id="PTHR11136:SF0">
    <property type="entry name" value="DIHYDROFOLATE SYNTHETASE-RELATED"/>
    <property type="match status" value="1"/>
</dbReference>
<evidence type="ECO:0000256" key="2">
    <source>
        <dbReference type="ARBA" id="ARBA00022598"/>
    </source>
</evidence>
<dbReference type="EMBL" id="BFAD01000005">
    <property type="protein sequence ID" value="GBE83230.1"/>
    <property type="molecule type" value="Genomic_DNA"/>
</dbReference>
<keyword evidence="8" id="KW-1185">Reference proteome</keyword>
<evidence type="ECO:0000313" key="8">
    <source>
        <dbReference type="Proteomes" id="UP000287166"/>
    </source>
</evidence>
<dbReference type="FunCoup" id="A0A401GM32">
    <property type="interactions" value="177"/>
</dbReference>
<protein>
    <submittedName>
        <fullName evidence="7">Dihydrofolate synthetase</fullName>
    </submittedName>
</protein>
<dbReference type="GO" id="GO:0005739">
    <property type="term" value="C:mitochondrion"/>
    <property type="evidence" value="ECO:0007669"/>
    <property type="project" value="TreeGrafter"/>
</dbReference>
<keyword evidence="5" id="KW-0067">ATP-binding</keyword>
<evidence type="ECO:0000313" key="7">
    <source>
        <dbReference type="EMBL" id="GBE83230.1"/>
    </source>
</evidence>
<evidence type="ECO:0000256" key="3">
    <source>
        <dbReference type="ARBA" id="ARBA00022723"/>
    </source>
</evidence>
<dbReference type="Proteomes" id="UP000287166">
    <property type="component" value="Unassembled WGS sequence"/>
</dbReference>
<dbReference type="AlphaFoldDB" id="A0A401GM32"/>
<dbReference type="UniPathway" id="UPA00850"/>
<dbReference type="SUPFAM" id="SSF53244">
    <property type="entry name" value="MurD-like peptide ligases, peptide-binding domain"/>
    <property type="match status" value="1"/>
</dbReference>
<dbReference type="OrthoDB" id="5212574at2759"/>
<proteinExistence type="inferred from homology"/>
<dbReference type="InterPro" id="IPR001645">
    <property type="entry name" value="Folylpolyglutamate_synth"/>
</dbReference>
<dbReference type="GO" id="GO:0004326">
    <property type="term" value="F:tetrahydrofolylpolyglutamate synthase activity"/>
    <property type="evidence" value="ECO:0007669"/>
    <property type="project" value="InterPro"/>
</dbReference>
<dbReference type="InterPro" id="IPR018109">
    <property type="entry name" value="Folylpolyglutamate_synth_CS"/>
</dbReference>
<dbReference type="GO" id="GO:0005829">
    <property type="term" value="C:cytosol"/>
    <property type="evidence" value="ECO:0007669"/>
    <property type="project" value="TreeGrafter"/>
</dbReference>